<dbReference type="Pfam" id="PF03992">
    <property type="entry name" value="ABM"/>
    <property type="match status" value="1"/>
</dbReference>
<dbReference type="Proteomes" id="UP000014977">
    <property type="component" value="Unassembled WGS sequence"/>
</dbReference>
<dbReference type="eggNOG" id="COG1359">
    <property type="taxonomic scope" value="Bacteria"/>
</dbReference>
<name>S7TB04_DESML</name>
<dbReference type="InterPro" id="IPR011008">
    <property type="entry name" value="Dimeric_a/b-barrel"/>
</dbReference>
<reference evidence="2 3" key="1">
    <citation type="journal article" date="2013" name="Genome Announc.">
        <title>Draft genome sequences for three mercury-methylating, sulfate-reducing bacteria.</title>
        <authorList>
            <person name="Brown S.D."/>
            <person name="Hurt R.A.Jr."/>
            <person name="Gilmour C.C."/>
            <person name="Elias D.A."/>
        </authorList>
    </citation>
    <scope>NUCLEOTIDE SEQUENCE [LARGE SCALE GENOMIC DNA]</scope>
    <source>
        <strain evidence="2 3">DSM 2059</strain>
    </source>
</reference>
<dbReference type="OrthoDB" id="277125at2"/>
<evidence type="ECO:0000313" key="2">
    <source>
        <dbReference type="EMBL" id="EPR34297.1"/>
    </source>
</evidence>
<keyword evidence="2" id="KW-0503">Monooxygenase</keyword>
<evidence type="ECO:0000313" key="3">
    <source>
        <dbReference type="Proteomes" id="UP000014977"/>
    </source>
</evidence>
<protein>
    <submittedName>
        <fullName evidence="2">Antibiotic biosynthesis monooxygenase</fullName>
    </submittedName>
</protein>
<comment type="caution">
    <text evidence="2">The sequence shown here is derived from an EMBL/GenBank/DDBJ whole genome shotgun (WGS) entry which is preliminary data.</text>
</comment>
<organism evidence="2 3">
    <name type="scientific">Desulfococcus multivorans DSM 2059</name>
    <dbReference type="NCBI Taxonomy" id="1121405"/>
    <lineage>
        <taxon>Bacteria</taxon>
        <taxon>Pseudomonadati</taxon>
        <taxon>Thermodesulfobacteriota</taxon>
        <taxon>Desulfobacteria</taxon>
        <taxon>Desulfobacterales</taxon>
        <taxon>Desulfococcaceae</taxon>
        <taxon>Desulfococcus</taxon>
    </lineage>
</organism>
<feature type="domain" description="ABM" evidence="1">
    <location>
        <begin position="2"/>
        <end position="90"/>
    </location>
</feature>
<dbReference type="STRING" id="897.B2D07_01025"/>
<dbReference type="InterPro" id="IPR007138">
    <property type="entry name" value="ABM_dom"/>
</dbReference>
<dbReference type="EMBL" id="ATHJ01000117">
    <property type="protein sequence ID" value="EPR34297.1"/>
    <property type="molecule type" value="Genomic_DNA"/>
</dbReference>
<dbReference type="RefSeq" id="WP_020878449.1">
    <property type="nucleotide sequence ID" value="NZ_ATHJ01000117.1"/>
</dbReference>
<keyword evidence="2" id="KW-0560">Oxidoreductase</keyword>
<keyword evidence="3" id="KW-1185">Reference proteome</keyword>
<dbReference type="AlphaFoldDB" id="S7TB04"/>
<dbReference type="PROSITE" id="PS51725">
    <property type="entry name" value="ABM"/>
    <property type="match status" value="1"/>
</dbReference>
<gene>
    <name evidence="2" type="ORF">dsmv_3316</name>
</gene>
<dbReference type="Gene3D" id="3.30.70.100">
    <property type="match status" value="1"/>
</dbReference>
<evidence type="ECO:0000259" key="1">
    <source>
        <dbReference type="PROSITE" id="PS51725"/>
    </source>
</evidence>
<dbReference type="GO" id="GO:0004497">
    <property type="term" value="F:monooxygenase activity"/>
    <property type="evidence" value="ECO:0007669"/>
    <property type="project" value="UniProtKB-KW"/>
</dbReference>
<accession>S7TB04</accession>
<proteinExistence type="predicted"/>
<sequence>MIVVKITMDVLQEKQKELVQTLLSMVGAMEKEVGCLSYALFCYIDDRNLLNLLEEWRTRKDLDRHLKSEMFGVLLGTRSLLKKPHGIHIYTIQQSEGMEAVLGARGKDQDRA</sequence>
<dbReference type="SUPFAM" id="SSF54909">
    <property type="entry name" value="Dimeric alpha+beta barrel"/>
    <property type="match status" value="1"/>
</dbReference>